<evidence type="ECO:0000256" key="12">
    <source>
        <dbReference type="HAMAP-Rule" id="MF_00111"/>
    </source>
</evidence>
<dbReference type="EC" id="2.5.1.7" evidence="12"/>
<dbReference type="InterPro" id="IPR013792">
    <property type="entry name" value="RNA3'P_cycl/enolpyr_Trfase_a/b"/>
</dbReference>
<evidence type="ECO:0000256" key="4">
    <source>
        <dbReference type="ARBA" id="ARBA00022618"/>
    </source>
</evidence>
<evidence type="ECO:0000256" key="7">
    <source>
        <dbReference type="ARBA" id="ARBA00022984"/>
    </source>
</evidence>
<evidence type="ECO:0000256" key="10">
    <source>
        <dbReference type="ARBA" id="ARBA00038367"/>
    </source>
</evidence>
<keyword evidence="3 12" id="KW-0963">Cytoplasm</keyword>
<comment type="subcellular location">
    <subcellularLocation>
        <location evidence="1 12">Cytoplasm</location>
    </subcellularLocation>
</comment>
<keyword evidence="8 12" id="KW-0131">Cell cycle</keyword>
<evidence type="ECO:0000256" key="5">
    <source>
        <dbReference type="ARBA" id="ARBA00022679"/>
    </source>
</evidence>
<evidence type="ECO:0000313" key="15">
    <source>
        <dbReference type="Proteomes" id="UP000034616"/>
    </source>
</evidence>
<feature type="domain" description="Enolpyruvate transferase" evidence="13">
    <location>
        <begin position="7"/>
        <end position="423"/>
    </location>
</feature>
<dbReference type="Proteomes" id="UP000034616">
    <property type="component" value="Unassembled WGS sequence"/>
</dbReference>
<feature type="modified residue" description="2-(S-cysteinyl)pyruvic acid O-phosphothioketal" evidence="12">
    <location>
        <position position="118"/>
    </location>
</feature>
<feature type="active site" description="Proton donor" evidence="12">
    <location>
        <position position="118"/>
    </location>
</feature>
<keyword evidence="6 12" id="KW-0133">Cell shape</keyword>
<accession>A0A0G0UIZ6</accession>
<feature type="binding site" evidence="12">
    <location>
        <position position="328"/>
    </location>
    <ligand>
        <name>UDP-N-acetyl-alpha-D-glucosamine</name>
        <dbReference type="ChEBI" id="CHEBI:57705"/>
    </ligand>
</feature>
<comment type="similarity">
    <text evidence="10 12">Belongs to the EPSP synthase family. MurA subfamily.</text>
</comment>
<keyword evidence="12" id="KW-0670">Pyruvate</keyword>
<evidence type="ECO:0000256" key="2">
    <source>
        <dbReference type="ARBA" id="ARBA00004752"/>
    </source>
</evidence>
<comment type="function">
    <text evidence="12">Cell wall formation. Adds enolpyruvyl to UDP-N-acetylglucosamine.</text>
</comment>
<dbReference type="GO" id="GO:0009252">
    <property type="term" value="P:peptidoglycan biosynthetic process"/>
    <property type="evidence" value="ECO:0007669"/>
    <property type="project" value="UniProtKB-UniRule"/>
</dbReference>
<dbReference type="GO" id="GO:0071555">
    <property type="term" value="P:cell wall organization"/>
    <property type="evidence" value="ECO:0007669"/>
    <property type="project" value="UniProtKB-KW"/>
</dbReference>
<keyword evidence="4 12" id="KW-0132">Cell division</keyword>
<dbReference type="InterPro" id="IPR036968">
    <property type="entry name" value="Enolpyruvate_Tfrase_sf"/>
</dbReference>
<gene>
    <name evidence="12" type="primary">murA</name>
    <name evidence="14" type="ORF">UU35_C0002G0007</name>
</gene>
<dbReference type="PATRIC" id="fig|1618985.3.peg.159"/>
<dbReference type="InterPro" id="IPR005750">
    <property type="entry name" value="UDP_GlcNAc_COvinyl_MurA"/>
</dbReference>
<comment type="catalytic activity">
    <reaction evidence="11 12">
        <text>phosphoenolpyruvate + UDP-N-acetyl-alpha-D-glucosamine = UDP-N-acetyl-3-O-(1-carboxyvinyl)-alpha-D-glucosamine + phosphate</text>
        <dbReference type="Rhea" id="RHEA:18681"/>
        <dbReference type="ChEBI" id="CHEBI:43474"/>
        <dbReference type="ChEBI" id="CHEBI:57705"/>
        <dbReference type="ChEBI" id="CHEBI:58702"/>
        <dbReference type="ChEBI" id="CHEBI:68483"/>
        <dbReference type="EC" id="2.5.1.7"/>
    </reaction>
</comment>
<dbReference type="GO" id="GO:0008760">
    <property type="term" value="F:UDP-N-acetylglucosamine 1-carboxyvinyltransferase activity"/>
    <property type="evidence" value="ECO:0007669"/>
    <property type="project" value="UniProtKB-UniRule"/>
</dbReference>
<sequence length="437" mass="48114">MQTYHIRGGQPLKGTIAVCGAKNSVSKIMVAALLTDELCILRNVPDIDDVHIVSELIRTLGGEVEFKDEVVTIHAKQLHTVEPEELHRVAGKSRIPILFAGPLLYRLQEALVPELGGCQIGKRPVDFHLKALETLGAEITCIPKGYAMKSQRLHGEKICLEYPSVGATEQVLLAAVLANGKTELSNAAVEPEIMDLIAVLQKMGAYISVDTDRVITIIGVSRLGGYTHTAITDRIEAASWACAAFATNGRIFVKNARQLDLMAFLNKYRQIGGCFDIRDEGIEFWRGENLHSTTLETDVHPGFMTDWQQPFSVLLTQTPGASIVHETVYEDRFGYTEALNRMGAQIQLYTDCLGGRFCRFGQKNHLHSAVIVGPTNLHGAEITVPNLRAGFSYVVAALAAEGETILKNMELIRRGYGDFENHLRELGASFDVEEEDV</sequence>
<keyword evidence="7 12" id="KW-0573">Peptidoglycan synthesis</keyword>
<evidence type="ECO:0000256" key="8">
    <source>
        <dbReference type="ARBA" id="ARBA00023306"/>
    </source>
</evidence>
<evidence type="ECO:0000256" key="11">
    <source>
        <dbReference type="ARBA" id="ARBA00047527"/>
    </source>
</evidence>
<protein>
    <recommendedName>
        <fullName evidence="12">UDP-N-acetylglucosamine 1-carboxyvinyltransferase</fullName>
        <ecNumber evidence="12">2.5.1.7</ecNumber>
    </recommendedName>
    <alternativeName>
        <fullName evidence="12">Enoylpyruvate transferase</fullName>
    </alternativeName>
    <alternativeName>
        <fullName evidence="12">UDP-N-acetylglucosamine enolpyruvyl transferase</fullName>
        <shortName evidence="12">EPT</shortName>
    </alternativeName>
</protein>
<evidence type="ECO:0000313" key="14">
    <source>
        <dbReference type="EMBL" id="KKR87506.1"/>
    </source>
</evidence>
<comment type="caution">
    <text evidence="12">Lacks conserved residue(s) required for the propagation of feature annotation.</text>
</comment>
<comment type="pathway">
    <text evidence="2 12">Cell wall biogenesis; peptidoglycan biosynthesis.</text>
</comment>
<dbReference type="UniPathway" id="UPA00219"/>
<proteinExistence type="inferred from homology"/>
<evidence type="ECO:0000256" key="6">
    <source>
        <dbReference type="ARBA" id="ARBA00022960"/>
    </source>
</evidence>
<dbReference type="GO" id="GO:0005737">
    <property type="term" value="C:cytoplasm"/>
    <property type="evidence" value="ECO:0007669"/>
    <property type="project" value="UniProtKB-SubCell"/>
</dbReference>
<dbReference type="NCBIfam" id="NF006873">
    <property type="entry name" value="PRK09369.1"/>
    <property type="match status" value="1"/>
</dbReference>
<feature type="binding site" evidence="12">
    <location>
        <position position="306"/>
    </location>
    <ligand>
        <name>UDP-N-acetyl-alpha-D-glucosamine</name>
        <dbReference type="ChEBI" id="CHEBI:57705"/>
    </ligand>
</feature>
<dbReference type="InterPro" id="IPR001986">
    <property type="entry name" value="Enolpyruvate_Tfrase_dom"/>
</dbReference>
<dbReference type="SUPFAM" id="SSF55205">
    <property type="entry name" value="EPT/RTPC-like"/>
    <property type="match status" value="1"/>
</dbReference>
<evidence type="ECO:0000256" key="3">
    <source>
        <dbReference type="ARBA" id="ARBA00022490"/>
    </source>
</evidence>
<dbReference type="EMBL" id="LCAH01000002">
    <property type="protein sequence ID" value="KKR87506.1"/>
    <property type="molecule type" value="Genomic_DNA"/>
</dbReference>
<dbReference type="HAMAP" id="MF_00111">
    <property type="entry name" value="MurA"/>
    <property type="match status" value="1"/>
</dbReference>
<dbReference type="GO" id="GO:0008360">
    <property type="term" value="P:regulation of cell shape"/>
    <property type="evidence" value="ECO:0007669"/>
    <property type="project" value="UniProtKB-KW"/>
</dbReference>
<dbReference type="Pfam" id="PF00275">
    <property type="entry name" value="EPSP_synthase"/>
    <property type="match status" value="1"/>
</dbReference>
<dbReference type="InterPro" id="IPR050068">
    <property type="entry name" value="MurA_subfamily"/>
</dbReference>
<dbReference type="CDD" id="cd01555">
    <property type="entry name" value="UdpNAET"/>
    <property type="match status" value="1"/>
</dbReference>
<organism evidence="14 15">
    <name type="scientific">Candidatus Uhrbacteria bacterium GW2011_GWC2_41_11</name>
    <dbReference type="NCBI Taxonomy" id="1618985"/>
    <lineage>
        <taxon>Bacteria</taxon>
        <taxon>Candidatus Uhriibacteriota</taxon>
    </lineage>
</organism>
<dbReference type="GO" id="GO:0019277">
    <property type="term" value="P:UDP-N-acetylgalactosamine biosynthetic process"/>
    <property type="evidence" value="ECO:0007669"/>
    <property type="project" value="InterPro"/>
</dbReference>
<name>A0A0G0UIZ6_9BACT</name>
<evidence type="ECO:0000259" key="13">
    <source>
        <dbReference type="Pfam" id="PF00275"/>
    </source>
</evidence>
<keyword evidence="9 12" id="KW-0961">Cell wall biogenesis/degradation</keyword>
<evidence type="ECO:0000256" key="1">
    <source>
        <dbReference type="ARBA" id="ARBA00004496"/>
    </source>
</evidence>
<comment type="caution">
    <text evidence="14">The sequence shown here is derived from an EMBL/GenBank/DDBJ whole genome shotgun (WGS) entry which is preliminary data.</text>
</comment>
<dbReference type="GO" id="GO:0051301">
    <property type="term" value="P:cell division"/>
    <property type="evidence" value="ECO:0007669"/>
    <property type="project" value="UniProtKB-KW"/>
</dbReference>
<dbReference type="NCBIfam" id="TIGR01072">
    <property type="entry name" value="murA"/>
    <property type="match status" value="1"/>
</dbReference>
<evidence type="ECO:0000256" key="9">
    <source>
        <dbReference type="ARBA" id="ARBA00023316"/>
    </source>
</evidence>
<dbReference type="Gene3D" id="3.65.10.10">
    <property type="entry name" value="Enolpyruvate transferase domain"/>
    <property type="match status" value="2"/>
</dbReference>
<dbReference type="PANTHER" id="PTHR43783:SF1">
    <property type="entry name" value="UDP-N-ACETYLGLUCOSAMINE 1-CARBOXYVINYLTRANSFERASE"/>
    <property type="match status" value="1"/>
</dbReference>
<reference evidence="14 15" key="1">
    <citation type="journal article" date="2015" name="Nature">
        <title>rRNA introns, odd ribosomes, and small enigmatic genomes across a large radiation of phyla.</title>
        <authorList>
            <person name="Brown C.T."/>
            <person name="Hug L.A."/>
            <person name="Thomas B.C."/>
            <person name="Sharon I."/>
            <person name="Castelle C.J."/>
            <person name="Singh A."/>
            <person name="Wilkins M.J."/>
            <person name="Williams K.H."/>
            <person name="Banfield J.F."/>
        </authorList>
    </citation>
    <scope>NUCLEOTIDE SEQUENCE [LARGE SCALE GENOMIC DNA]</scope>
</reference>
<dbReference type="AlphaFoldDB" id="A0A0G0UIZ6"/>
<feature type="binding site" evidence="12">
    <location>
        <position position="94"/>
    </location>
    <ligand>
        <name>UDP-N-acetyl-alpha-D-glucosamine</name>
        <dbReference type="ChEBI" id="CHEBI:57705"/>
    </ligand>
</feature>
<keyword evidence="5 12" id="KW-0808">Transferase</keyword>
<feature type="binding site" evidence="12">
    <location>
        <begin position="22"/>
        <end position="23"/>
    </location>
    <ligand>
        <name>phosphoenolpyruvate</name>
        <dbReference type="ChEBI" id="CHEBI:58702"/>
    </ligand>
</feature>
<dbReference type="PANTHER" id="PTHR43783">
    <property type="entry name" value="UDP-N-ACETYLGLUCOSAMINE 1-CARBOXYVINYLTRANSFERASE"/>
    <property type="match status" value="1"/>
</dbReference>